<keyword evidence="2" id="KW-1185">Reference proteome</keyword>
<comment type="caution">
    <text evidence="1">The sequence shown here is derived from an EMBL/GenBank/DDBJ whole genome shotgun (WGS) entry which is preliminary data.</text>
</comment>
<dbReference type="AlphaFoldDB" id="A0A3S5FBY1"/>
<protein>
    <submittedName>
        <fullName evidence="1">Uncharacterized protein</fullName>
    </submittedName>
</protein>
<sequence length="113" mass="12393">MSRGVALRMARLTDDAEYEAGEASGNVPCARSDSGNDHAYKGLRTKCVPLGLPASMTKLRKQGQTTSIINASIQKLEESYGTERRMLCNRRYEDQDGVAFCVVAISFRCIEGV</sequence>
<evidence type="ECO:0000313" key="1">
    <source>
        <dbReference type="EMBL" id="VEL09034.1"/>
    </source>
</evidence>
<gene>
    <name evidence="1" type="ORF">PXEA_LOCUS2474</name>
</gene>
<dbReference type="EMBL" id="CAAALY010005304">
    <property type="protein sequence ID" value="VEL09034.1"/>
    <property type="molecule type" value="Genomic_DNA"/>
</dbReference>
<accession>A0A3S5FBY1</accession>
<evidence type="ECO:0000313" key="2">
    <source>
        <dbReference type="Proteomes" id="UP000784294"/>
    </source>
</evidence>
<dbReference type="Proteomes" id="UP000784294">
    <property type="component" value="Unassembled WGS sequence"/>
</dbReference>
<reference evidence="1" key="1">
    <citation type="submission" date="2018-11" db="EMBL/GenBank/DDBJ databases">
        <authorList>
            <consortium name="Pathogen Informatics"/>
        </authorList>
    </citation>
    <scope>NUCLEOTIDE SEQUENCE</scope>
</reference>
<organism evidence="1 2">
    <name type="scientific">Protopolystoma xenopodis</name>
    <dbReference type="NCBI Taxonomy" id="117903"/>
    <lineage>
        <taxon>Eukaryota</taxon>
        <taxon>Metazoa</taxon>
        <taxon>Spiralia</taxon>
        <taxon>Lophotrochozoa</taxon>
        <taxon>Platyhelminthes</taxon>
        <taxon>Monogenea</taxon>
        <taxon>Polyopisthocotylea</taxon>
        <taxon>Polystomatidea</taxon>
        <taxon>Polystomatidae</taxon>
        <taxon>Protopolystoma</taxon>
    </lineage>
</organism>
<proteinExistence type="predicted"/>
<name>A0A3S5FBY1_9PLAT</name>